<comment type="caution">
    <text evidence="1">The sequence shown here is derived from an EMBL/GenBank/DDBJ whole genome shotgun (WGS) entry which is preliminary data.</text>
</comment>
<sequence>MKSCLSSFLFNYVHANSVSIVYFVQKYSGDLMKNSIIV</sequence>
<protein>
    <submittedName>
        <fullName evidence="1">Uncharacterized protein</fullName>
    </submittedName>
</protein>
<evidence type="ECO:0000313" key="2">
    <source>
        <dbReference type="Proteomes" id="UP000003423"/>
    </source>
</evidence>
<accession>I3D389</accession>
<keyword evidence="2" id="KW-1185">Reference proteome</keyword>
<evidence type="ECO:0000313" key="1">
    <source>
        <dbReference type="EMBL" id="EIJ66182.1"/>
    </source>
</evidence>
<gene>
    <name evidence="1" type="ORF">BD31_I1700</name>
</gene>
<dbReference type="Proteomes" id="UP000003423">
    <property type="component" value="Unassembled WGS sequence"/>
</dbReference>
<reference evidence="1 2" key="1">
    <citation type="journal article" date="2012" name="J. Bacteriol.">
        <title>Genome sequence of "Candidatus Nitrosopumilus salaria" BD31, an ammonia-oxidizing archaeon from the San Francisco Bay estuary.</title>
        <authorList>
            <person name="Mosier A.C."/>
            <person name="Allen E.E."/>
            <person name="Kim M."/>
            <person name="Ferriera S."/>
            <person name="Francis C.A."/>
        </authorList>
    </citation>
    <scope>NUCLEOTIDE SEQUENCE [LARGE SCALE GENOMIC DNA]</scope>
    <source>
        <strain evidence="1 2">BD31</strain>
    </source>
</reference>
<dbReference type="AlphaFoldDB" id="I3D389"/>
<proteinExistence type="predicted"/>
<name>I3D389_9ARCH</name>
<dbReference type="EMBL" id="AEXL02000078">
    <property type="protein sequence ID" value="EIJ66182.1"/>
    <property type="molecule type" value="Genomic_DNA"/>
</dbReference>
<organism evidence="1 2">
    <name type="scientific">Candidatus Nitrosopumilus salarius BD31</name>
    <dbReference type="NCBI Taxonomy" id="859350"/>
    <lineage>
        <taxon>Archaea</taxon>
        <taxon>Nitrososphaerota</taxon>
        <taxon>Nitrososphaeria</taxon>
        <taxon>Nitrosopumilales</taxon>
        <taxon>Nitrosopumilaceae</taxon>
        <taxon>Nitrosopumilus</taxon>
    </lineage>
</organism>